<gene>
    <name evidence="19" type="ORF">F2Y87_14345</name>
</gene>
<proteinExistence type="predicted"/>
<dbReference type="Pfam" id="PF02544">
    <property type="entry name" value="Steroid_dh"/>
    <property type="match status" value="1"/>
</dbReference>
<dbReference type="GO" id="GO:0006694">
    <property type="term" value="P:steroid biosynthetic process"/>
    <property type="evidence" value="ECO:0007669"/>
    <property type="project" value="TreeGrafter"/>
</dbReference>
<keyword evidence="8 17" id="KW-1133">Transmembrane helix</keyword>
<comment type="caution">
    <text evidence="19">The sequence shown here is derived from an EMBL/GenBank/DDBJ whole genome shotgun (WGS) entry which is preliminary data.</text>
</comment>
<dbReference type="PANTHER" id="PTHR10556:SF57">
    <property type="entry name" value="3-OXO-5-ALPHA-STEROID 4-DEHYDROGENASE 1"/>
    <property type="match status" value="1"/>
</dbReference>
<evidence type="ECO:0000256" key="10">
    <source>
        <dbReference type="ARBA" id="ARBA00023098"/>
    </source>
</evidence>
<evidence type="ECO:0000256" key="1">
    <source>
        <dbReference type="ARBA" id="ARBA00004477"/>
    </source>
</evidence>
<evidence type="ECO:0000256" key="6">
    <source>
        <dbReference type="ARBA" id="ARBA00022848"/>
    </source>
</evidence>
<dbReference type="InterPro" id="IPR001104">
    <property type="entry name" value="3-oxo-5_a-steroid_4-DH_C"/>
</dbReference>
<evidence type="ECO:0000256" key="2">
    <source>
        <dbReference type="ARBA" id="ARBA00004524"/>
    </source>
</evidence>
<evidence type="ECO:0000256" key="4">
    <source>
        <dbReference type="ARBA" id="ARBA00022782"/>
    </source>
</evidence>
<keyword evidence="5" id="KW-0256">Endoplasmic reticulum</keyword>
<keyword evidence="10" id="KW-0443">Lipid metabolism</keyword>
<dbReference type="FunFam" id="1.20.120.1630:FF:000014">
    <property type="entry name" value="Steroid 5-alpha reductase, putative"/>
    <property type="match status" value="1"/>
</dbReference>
<dbReference type="InterPro" id="IPR016636">
    <property type="entry name" value="3-oxo-5-alpha-steroid_4-DH"/>
</dbReference>
<feature type="transmembrane region" description="Helical" evidence="17">
    <location>
        <begin position="203"/>
        <end position="223"/>
    </location>
</feature>
<dbReference type="GO" id="GO:0030154">
    <property type="term" value="P:cell differentiation"/>
    <property type="evidence" value="ECO:0007669"/>
    <property type="project" value="UniProtKB-KW"/>
</dbReference>
<dbReference type="GO" id="GO:0003865">
    <property type="term" value="F:3-oxo-5-alpha-steroid 4-dehydrogenase activity"/>
    <property type="evidence" value="ECO:0007669"/>
    <property type="project" value="InterPro"/>
</dbReference>
<evidence type="ECO:0000256" key="16">
    <source>
        <dbReference type="ARBA" id="ARBA00049166"/>
    </source>
</evidence>
<feature type="transmembrane region" description="Helical" evidence="17">
    <location>
        <begin position="107"/>
        <end position="128"/>
    </location>
</feature>
<dbReference type="PROSITE" id="PS50244">
    <property type="entry name" value="S5A_REDUCTASE"/>
    <property type="match status" value="1"/>
</dbReference>
<comment type="subcellular location">
    <subcellularLocation>
        <location evidence="1">Endoplasmic reticulum membrane</location>
        <topology evidence="1">Multi-pass membrane protein</topology>
    </subcellularLocation>
    <subcellularLocation>
        <location evidence="2">Microsome membrane</location>
    </subcellularLocation>
</comment>
<dbReference type="Proteomes" id="UP000482653">
    <property type="component" value="Unassembled WGS sequence"/>
</dbReference>
<accession>A0A6L3K074</accession>
<evidence type="ECO:0000256" key="7">
    <source>
        <dbReference type="ARBA" id="ARBA00022857"/>
    </source>
</evidence>
<keyword evidence="9" id="KW-0560">Oxidoreductase</keyword>
<dbReference type="GO" id="GO:0016020">
    <property type="term" value="C:membrane"/>
    <property type="evidence" value="ECO:0007669"/>
    <property type="project" value="InterPro"/>
</dbReference>
<keyword evidence="6" id="KW-0492">Microsome</keyword>
<dbReference type="GeneID" id="92989782"/>
<feature type="transmembrane region" description="Helical" evidence="17">
    <location>
        <begin position="48"/>
        <end position="65"/>
    </location>
</feature>
<keyword evidence="11 17" id="KW-0472">Membrane</keyword>
<evidence type="ECO:0000256" key="8">
    <source>
        <dbReference type="ARBA" id="ARBA00022989"/>
    </source>
</evidence>
<dbReference type="PANTHER" id="PTHR10556">
    <property type="entry name" value="3-OXO-5-ALPHA-STEROID 4-DEHYDROGENASE"/>
    <property type="match status" value="1"/>
</dbReference>
<evidence type="ECO:0000256" key="13">
    <source>
        <dbReference type="ARBA" id="ARBA00039428"/>
    </source>
</evidence>
<dbReference type="EMBL" id="VVYX01000015">
    <property type="protein sequence ID" value="KAA5418375.1"/>
    <property type="molecule type" value="Genomic_DNA"/>
</dbReference>
<feature type="transmembrane region" description="Helical" evidence="17">
    <location>
        <begin position="71"/>
        <end position="87"/>
    </location>
</feature>
<name>A0A6L3K074_9BACE</name>
<sequence>MTMEIFNCFLIAMSFLALLVFVALYFVKAGYGVFRTKSWGISIPNKTAWVLMEAPVFFVLFYLWITSENPFSIPVLIFFLLFELHYFQRSFIFPFLMKGKSRMPLTIVGMGVVFNVLNGIMQALGLFYLPVTDTVYSGGWHYFVSPHAILGMLLFFLGMGINLHSDYVIRHLRQPGDTRHYLPTRGMFKYVTSANYLGELIEWIGFALLTISPAAGVFVWWTFANLVPRAHAIHQHYRKEFGTVAVGKRKRIIPFIY</sequence>
<evidence type="ECO:0000256" key="3">
    <source>
        <dbReference type="ARBA" id="ARBA00022692"/>
    </source>
</evidence>
<evidence type="ECO:0000256" key="12">
    <source>
        <dbReference type="ARBA" id="ARBA00037789"/>
    </source>
</evidence>
<evidence type="ECO:0000256" key="11">
    <source>
        <dbReference type="ARBA" id="ARBA00023136"/>
    </source>
</evidence>
<dbReference type="PIRSF" id="PIRSF015596">
    <property type="entry name" value="5_alpha-SR2"/>
    <property type="match status" value="1"/>
</dbReference>
<evidence type="ECO:0000256" key="5">
    <source>
        <dbReference type="ARBA" id="ARBA00022824"/>
    </source>
</evidence>
<keyword evidence="3 17" id="KW-0812">Transmembrane</keyword>
<evidence type="ECO:0000256" key="9">
    <source>
        <dbReference type="ARBA" id="ARBA00023002"/>
    </source>
</evidence>
<keyword evidence="7" id="KW-0521">NADP</keyword>
<evidence type="ECO:0000256" key="15">
    <source>
        <dbReference type="ARBA" id="ARBA00042579"/>
    </source>
</evidence>
<dbReference type="AlphaFoldDB" id="A0A6L3K074"/>
<evidence type="ECO:0000313" key="19">
    <source>
        <dbReference type="EMBL" id="KAA5418375.1"/>
    </source>
</evidence>
<evidence type="ECO:0000256" key="17">
    <source>
        <dbReference type="SAM" id="Phobius"/>
    </source>
</evidence>
<dbReference type="InterPro" id="IPR039357">
    <property type="entry name" value="SRD5A/TECR"/>
</dbReference>
<feature type="transmembrane region" description="Helical" evidence="17">
    <location>
        <begin position="140"/>
        <end position="163"/>
    </location>
</feature>
<dbReference type="Gene3D" id="1.20.120.1630">
    <property type="match status" value="1"/>
</dbReference>
<feature type="transmembrane region" description="Helical" evidence="17">
    <location>
        <begin position="6"/>
        <end position="27"/>
    </location>
</feature>
<evidence type="ECO:0000313" key="20">
    <source>
        <dbReference type="Proteomes" id="UP000482653"/>
    </source>
</evidence>
<reference evidence="19 20" key="1">
    <citation type="journal article" date="2019" name="Nat. Med.">
        <title>A library of human gut bacterial isolates paired with longitudinal multiomics data enables mechanistic microbiome research.</title>
        <authorList>
            <person name="Poyet M."/>
            <person name="Groussin M."/>
            <person name="Gibbons S.M."/>
            <person name="Avila-Pacheco J."/>
            <person name="Jiang X."/>
            <person name="Kearney S.M."/>
            <person name="Perrotta A.R."/>
            <person name="Berdy B."/>
            <person name="Zhao S."/>
            <person name="Lieberman T.D."/>
            <person name="Swanson P.K."/>
            <person name="Smith M."/>
            <person name="Roesemann S."/>
            <person name="Alexander J.E."/>
            <person name="Rich S.A."/>
            <person name="Livny J."/>
            <person name="Vlamakis H."/>
            <person name="Clish C."/>
            <person name="Bullock K."/>
            <person name="Deik A."/>
            <person name="Scott J."/>
            <person name="Pierce K.A."/>
            <person name="Xavier R.J."/>
            <person name="Alm E.J."/>
        </authorList>
    </citation>
    <scope>NUCLEOTIDE SEQUENCE [LARGE SCALE GENOMIC DNA]</scope>
    <source>
        <strain evidence="19 20">BIOML-A8</strain>
    </source>
</reference>
<feature type="domain" description="3-oxo-5-alpha-steroid 4-dehydrogenase C-terminal" evidence="18">
    <location>
        <begin position="102"/>
        <end position="257"/>
    </location>
</feature>
<organism evidence="19 20">
    <name type="scientific">Bacteroides cellulosilyticus</name>
    <dbReference type="NCBI Taxonomy" id="246787"/>
    <lineage>
        <taxon>Bacteria</taxon>
        <taxon>Pseudomonadati</taxon>
        <taxon>Bacteroidota</taxon>
        <taxon>Bacteroidia</taxon>
        <taxon>Bacteroidales</taxon>
        <taxon>Bacteroidaceae</taxon>
        <taxon>Bacteroides</taxon>
    </lineage>
</organism>
<keyword evidence="4" id="KW-0221">Differentiation</keyword>
<comment type="catalytic activity">
    <reaction evidence="16">
        <text>androst-4-ene-3,17-dione + NADPH + H(+) = 5alpha-androstan-3,17-dione + NADP(+)</text>
        <dbReference type="Rhea" id="RHEA:50816"/>
        <dbReference type="ChEBI" id="CHEBI:15378"/>
        <dbReference type="ChEBI" id="CHEBI:15994"/>
        <dbReference type="ChEBI" id="CHEBI:16422"/>
        <dbReference type="ChEBI" id="CHEBI:57783"/>
        <dbReference type="ChEBI" id="CHEBI:58349"/>
    </reaction>
    <physiologicalReaction direction="left-to-right" evidence="16">
        <dbReference type="Rhea" id="RHEA:50817"/>
    </physiologicalReaction>
</comment>
<evidence type="ECO:0000256" key="14">
    <source>
        <dbReference type="ARBA" id="ARBA00041664"/>
    </source>
</evidence>
<dbReference type="RefSeq" id="WP_032839222.1">
    <property type="nucleotide sequence ID" value="NZ_VVYX01000015.1"/>
</dbReference>
<comment type="function">
    <text evidence="12">Converts testosterone into 5-alpha-dihydrotestosterone and progesterone or corticosterone into their corresponding 5-alpha-3-oxosteroids. It plays a central role in sexual differentiation and androgen physiology.</text>
</comment>
<protein>
    <recommendedName>
        <fullName evidence="13">3-oxo-5-alpha-steroid 4-dehydrogenase 1</fullName>
    </recommendedName>
    <alternativeName>
        <fullName evidence="14">SR type 1</fullName>
    </alternativeName>
    <alternativeName>
        <fullName evidence="15">Steroid 5-alpha-reductase 1</fullName>
    </alternativeName>
</protein>
<evidence type="ECO:0000259" key="18">
    <source>
        <dbReference type="Pfam" id="PF02544"/>
    </source>
</evidence>